<dbReference type="Gramene" id="OMO99231">
    <property type="protein sequence ID" value="OMO99231"/>
    <property type="gene ID" value="CCACVL1_03882"/>
</dbReference>
<dbReference type="Gene3D" id="1.20.58.1520">
    <property type="match status" value="1"/>
</dbReference>
<keyword evidence="6" id="KW-1185">Reference proteome</keyword>
<organism evidence="5 6">
    <name type="scientific">Corchorus capsularis</name>
    <name type="common">Jute</name>
    <dbReference type="NCBI Taxonomy" id="210143"/>
    <lineage>
        <taxon>Eukaryota</taxon>
        <taxon>Viridiplantae</taxon>
        <taxon>Streptophyta</taxon>
        <taxon>Embryophyta</taxon>
        <taxon>Tracheophyta</taxon>
        <taxon>Spermatophyta</taxon>
        <taxon>Magnoliopsida</taxon>
        <taxon>eudicotyledons</taxon>
        <taxon>Gunneridae</taxon>
        <taxon>Pentapetalae</taxon>
        <taxon>rosids</taxon>
        <taxon>malvids</taxon>
        <taxon>Malvales</taxon>
        <taxon>Malvaceae</taxon>
        <taxon>Grewioideae</taxon>
        <taxon>Apeibeae</taxon>
        <taxon>Corchorus</taxon>
    </lineage>
</organism>
<dbReference type="AlphaFoldDB" id="A0A1R3JWS5"/>
<evidence type="ECO:0000256" key="3">
    <source>
        <dbReference type="ARBA" id="ARBA00022701"/>
    </source>
</evidence>
<comment type="similarity">
    <text evidence="2">Belongs to the MAP65/ASE1 family.</text>
</comment>
<sequence>DENRYNAGRGVHRSMKRAEKINILVSKLPSIFESLIAKVKPWELQKGNPFLYDKVS</sequence>
<accession>A0A1R3JWS5</accession>
<dbReference type="Pfam" id="PF03999">
    <property type="entry name" value="MAP65_ASE1"/>
    <property type="match status" value="1"/>
</dbReference>
<keyword evidence="4" id="KW-0206">Cytoskeleton</keyword>
<comment type="subcellular location">
    <subcellularLocation>
        <location evidence="1">Cytoplasm</location>
        <location evidence="1">Cytoskeleton</location>
    </subcellularLocation>
</comment>
<evidence type="ECO:0000256" key="2">
    <source>
        <dbReference type="ARBA" id="ARBA00006187"/>
    </source>
</evidence>
<protein>
    <submittedName>
        <fullName evidence="5">Microtubule-associated protein, MAP65/Ase1/PRC1</fullName>
    </submittedName>
</protein>
<dbReference type="GO" id="GO:0005874">
    <property type="term" value="C:microtubule"/>
    <property type="evidence" value="ECO:0007669"/>
    <property type="project" value="UniProtKB-KW"/>
</dbReference>
<feature type="non-terminal residue" evidence="5">
    <location>
        <position position="1"/>
    </location>
</feature>
<evidence type="ECO:0000313" key="6">
    <source>
        <dbReference type="Proteomes" id="UP000188268"/>
    </source>
</evidence>
<comment type="caution">
    <text evidence="5">The sequence shown here is derived from an EMBL/GenBank/DDBJ whole genome shotgun (WGS) entry which is preliminary data.</text>
</comment>
<dbReference type="GO" id="GO:0008017">
    <property type="term" value="F:microtubule binding"/>
    <property type="evidence" value="ECO:0007669"/>
    <property type="project" value="InterPro"/>
</dbReference>
<dbReference type="STRING" id="210143.A0A1R3JWS5"/>
<dbReference type="OrthoDB" id="1720650at2759"/>
<name>A0A1R3JWS5_COCAP</name>
<keyword evidence="4" id="KW-0963">Cytoplasm</keyword>
<dbReference type="GO" id="GO:0005737">
    <property type="term" value="C:cytoplasm"/>
    <property type="evidence" value="ECO:0007669"/>
    <property type="project" value="TreeGrafter"/>
</dbReference>
<dbReference type="PANTHER" id="PTHR19321">
    <property type="entry name" value="PROTEIN REGULATOR OF CYTOKINESIS 1 PRC1-RELATED"/>
    <property type="match status" value="1"/>
</dbReference>
<keyword evidence="3" id="KW-0493">Microtubule</keyword>
<gene>
    <name evidence="5" type="ORF">CCACVL1_03882</name>
</gene>
<reference evidence="5 6" key="1">
    <citation type="submission" date="2013-09" db="EMBL/GenBank/DDBJ databases">
        <title>Corchorus capsularis genome sequencing.</title>
        <authorList>
            <person name="Alam M."/>
            <person name="Haque M.S."/>
            <person name="Islam M.S."/>
            <person name="Emdad E.M."/>
            <person name="Islam M.M."/>
            <person name="Ahmed B."/>
            <person name="Halim A."/>
            <person name="Hossen Q.M.M."/>
            <person name="Hossain M.Z."/>
            <person name="Ahmed R."/>
            <person name="Khan M.M."/>
            <person name="Islam R."/>
            <person name="Rashid M.M."/>
            <person name="Khan S.A."/>
            <person name="Rahman M.S."/>
            <person name="Alam M."/>
        </authorList>
    </citation>
    <scope>NUCLEOTIDE SEQUENCE [LARGE SCALE GENOMIC DNA]</scope>
    <source>
        <strain evidence="6">cv. CVL-1</strain>
        <tissue evidence="5">Whole seedling</tissue>
    </source>
</reference>
<dbReference type="PANTHER" id="PTHR19321:SF4">
    <property type="entry name" value="65-KDA MICROTUBULE-ASSOCIATED PROTEIN 5"/>
    <property type="match status" value="1"/>
</dbReference>
<evidence type="ECO:0000256" key="4">
    <source>
        <dbReference type="ARBA" id="ARBA00023212"/>
    </source>
</evidence>
<dbReference type="Proteomes" id="UP000188268">
    <property type="component" value="Unassembled WGS sequence"/>
</dbReference>
<dbReference type="EMBL" id="AWWV01006908">
    <property type="protein sequence ID" value="OMO99231.1"/>
    <property type="molecule type" value="Genomic_DNA"/>
</dbReference>
<feature type="non-terminal residue" evidence="5">
    <location>
        <position position="56"/>
    </location>
</feature>
<proteinExistence type="inferred from homology"/>
<evidence type="ECO:0000256" key="1">
    <source>
        <dbReference type="ARBA" id="ARBA00004245"/>
    </source>
</evidence>
<evidence type="ECO:0000313" key="5">
    <source>
        <dbReference type="EMBL" id="OMO99231.1"/>
    </source>
</evidence>
<dbReference type="InterPro" id="IPR007145">
    <property type="entry name" value="MAP65_Ase1_PRC1"/>
</dbReference>
<dbReference type="GO" id="GO:0005819">
    <property type="term" value="C:spindle"/>
    <property type="evidence" value="ECO:0007669"/>
    <property type="project" value="TreeGrafter"/>
</dbReference>
<dbReference type="GO" id="GO:0000226">
    <property type="term" value="P:microtubule cytoskeleton organization"/>
    <property type="evidence" value="ECO:0007669"/>
    <property type="project" value="InterPro"/>
</dbReference>